<evidence type="ECO:0000256" key="1">
    <source>
        <dbReference type="ARBA" id="ARBA00022649"/>
    </source>
</evidence>
<protein>
    <submittedName>
        <fullName evidence="2">Cytotoxic translational repressor of toxin-antitoxin stability system</fullName>
    </submittedName>
</protein>
<gene>
    <name evidence="2" type="ORF">WT27_04770</name>
</gene>
<organism evidence="2 3">
    <name type="scientific">Burkholderia territorii</name>
    <dbReference type="NCBI Taxonomy" id="1503055"/>
    <lineage>
        <taxon>Bacteria</taxon>
        <taxon>Pseudomonadati</taxon>
        <taxon>Pseudomonadota</taxon>
        <taxon>Betaproteobacteria</taxon>
        <taxon>Burkholderiales</taxon>
        <taxon>Burkholderiaceae</taxon>
        <taxon>Burkholderia</taxon>
        <taxon>Burkholderia cepacia complex</taxon>
    </lineage>
</organism>
<comment type="caution">
    <text evidence="2">The sequence shown here is derived from an EMBL/GenBank/DDBJ whole genome shotgun (WGS) entry which is preliminary data.</text>
</comment>
<accession>A0A102IWC3</accession>
<dbReference type="InterPro" id="IPR007712">
    <property type="entry name" value="RelE/ParE_toxin"/>
</dbReference>
<dbReference type="PANTHER" id="PTHR38813">
    <property type="match status" value="1"/>
</dbReference>
<dbReference type="InterPro" id="IPR035093">
    <property type="entry name" value="RelE/ParE_toxin_dom_sf"/>
</dbReference>
<proteinExistence type="predicted"/>
<evidence type="ECO:0000313" key="3">
    <source>
        <dbReference type="Proteomes" id="UP000062317"/>
    </source>
</evidence>
<dbReference type="SUPFAM" id="SSF143011">
    <property type="entry name" value="RelE-like"/>
    <property type="match status" value="1"/>
</dbReference>
<keyword evidence="1" id="KW-1277">Toxin-antitoxin system</keyword>
<dbReference type="RefSeq" id="WP_059546437.1">
    <property type="nucleotide sequence ID" value="NZ_LOTG01000032.1"/>
</dbReference>
<dbReference type="InterPro" id="IPR052747">
    <property type="entry name" value="TA_system_RelE_toxin"/>
</dbReference>
<keyword evidence="3" id="KW-1185">Reference proteome</keyword>
<dbReference type="AlphaFoldDB" id="A0A102IWC3"/>
<dbReference type="Proteomes" id="UP000062317">
    <property type="component" value="Unassembled WGS sequence"/>
</dbReference>
<dbReference type="Pfam" id="PF05016">
    <property type="entry name" value="ParE_toxin"/>
    <property type="match status" value="1"/>
</dbReference>
<dbReference type="EMBL" id="LPEQ01000069">
    <property type="protein sequence ID" value="KVV48210.1"/>
    <property type="molecule type" value="Genomic_DNA"/>
</dbReference>
<reference evidence="2 3" key="1">
    <citation type="submission" date="2015-11" db="EMBL/GenBank/DDBJ databases">
        <title>Expanding the genomic diversity of Burkholderia species for the development of highly accurate diagnostics.</title>
        <authorList>
            <person name="Sahl J."/>
            <person name="Keim P."/>
            <person name="Wagner D."/>
        </authorList>
    </citation>
    <scope>NUCLEOTIDE SEQUENCE [LARGE SCALE GENOMIC DNA]</scope>
    <source>
        <strain evidence="2 3">MSMB1301WGS</strain>
    </source>
</reference>
<evidence type="ECO:0000313" key="2">
    <source>
        <dbReference type="EMBL" id="KVV48210.1"/>
    </source>
</evidence>
<dbReference type="Gene3D" id="3.30.2310.20">
    <property type="entry name" value="RelE-like"/>
    <property type="match status" value="1"/>
</dbReference>
<name>A0A102IWC3_9BURK</name>
<dbReference type="PANTHER" id="PTHR38813:SF1">
    <property type="entry name" value="TOXIN RELE1-RELATED"/>
    <property type="match status" value="1"/>
</dbReference>
<sequence>MNSIKWTPKAFKQLRKLDRQIQTAIRDSVGTLEAMPNCHNVKSLTNHEYDYRLRVGNYRVLFNWDGEIKVVEIEEVKKRDERTY</sequence>